<evidence type="ECO:0000313" key="1">
    <source>
        <dbReference type="EMBL" id="OGD78479.1"/>
    </source>
</evidence>
<evidence type="ECO:0000313" key="2">
    <source>
        <dbReference type="Proteomes" id="UP000177187"/>
    </source>
</evidence>
<comment type="caution">
    <text evidence="1">The sequence shown here is derived from an EMBL/GenBank/DDBJ whole genome shotgun (WGS) entry which is preliminary data.</text>
</comment>
<dbReference type="AlphaFoldDB" id="A0A1F5FFR0"/>
<proteinExistence type="predicted"/>
<reference evidence="1 2" key="1">
    <citation type="journal article" date="2016" name="Nat. Commun.">
        <title>Thousands of microbial genomes shed light on interconnected biogeochemical processes in an aquifer system.</title>
        <authorList>
            <person name="Anantharaman K."/>
            <person name="Brown C.T."/>
            <person name="Hug L.A."/>
            <person name="Sharon I."/>
            <person name="Castelle C.J."/>
            <person name="Probst A.J."/>
            <person name="Thomas B.C."/>
            <person name="Singh A."/>
            <person name="Wilkins M.J."/>
            <person name="Karaoz U."/>
            <person name="Brodie E.L."/>
            <person name="Williams K.H."/>
            <person name="Hubbard S.S."/>
            <person name="Banfield J.F."/>
        </authorList>
    </citation>
    <scope>NUCLEOTIDE SEQUENCE [LARGE SCALE GENOMIC DNA]</scope>
</reference>
<organism evidence="1 2">
    <name type="scientific">Candidatus Coatesbacteria bacterium RBG_13_66_14</name>
    <dbReference type="NCBI Taxonomy" id="1817816"/>
    <lineage>
        <taxon>Bacteria</taxon>
        <taxon>Candidatus Coatesiibacteriota</taxon>
    </lineage>
</organism>
<protein>
    <submittedName>
        <fullName evidence="1">Uncharacterized protein</fullName>
    </submittedName>
</protein>
<gene>
    <name evidence="1" type="ORF">A2Y64_09365</name>
</gene>
<name>A0A1F5FFR0_9BACT</name>
<dbReference type="EMBL" id="MFAF01000034">
    <property type="protein sequence ID" value="OGD78479.1"/>
    <property type="molecule type" value="Genomic_DNA"/>
</dbReference>
<dbReference type="Proteomes" id="UP000177187">
    <property type="component" value="Unassembled WGS sequence"/>
</dbReference>
<sequence>MSLTANRYDERFAAGWQLPFPVAAETIIYKGALVCLDADGCLVPAADTAGLRFVGVARDSGDNSSGSDGDLEVVVVTQGSIVVAKSGAAAGDVGASAFCSDDETVALSTENEVYAGLVVAVTDSGHVRLRFDAGDCAPAA</sequence>
<dbReference type="STRING" id="1817816.A2Y64_09365"/>
<accession>A0A1F5FFR0</accession>